<dbReference type="RefSeq" id="WP_255918093.1">
    <property type="nucleotide sequence ID" value="NZ_JANFNG010000001.1"/>
</dbReference>
<dbReference type="Proteomes" id="UP001057702">
    <property type="component" value="Unassembled WGS sequence"/>
</dbReference>
<evidence type="ECO:0000313" key="2">
    <source>
        <dbReference type="Proteomes" id="UP001057702"/>
    </source>
</evidence>
<name>A0ABT1PQM2_9ACTN</name>
<dbReference type="EMBL" id="JANFNG010000001">
    <property type="protein sequence ID" value="MCQ4079240.1"/>
    <property type="molecule type" value="Genomic_DNA"/>
</dbReference>
<organism evidence="1 2">
    <name type="scientific">Streptomyces humicola</name>
    <dbReference type="NCBI Taxonomy" id="2953240"/>
    <lineage>
        <taxon>Bacteria</taxon>
        <taxon>Bacillati</taxon>
        <taxon>Actinomycetota</taxon>
        <taxon>Actinomycetes</taxon>
        <taxon>Kitasatosporales</taxon>
        <taxon>Streptomycetaceae</taxon>
        <taxon>Streptomyces</taxon>
    </lineage>
</organism>
<protein>
    <submittedName>
        <fullName evidence="1">Uncharacterized protein</fullName>
    </submittedName>
</protein>
<comment type="caution">
    <text evidence="1">The sequence shown here is derived from an EMBL/GenBank/DDBJ whole genome shotgun (WGS) entry which is preliminary data.</text>
</comment>
<reference evidence="1" key="1">
    <citation type="submission" date="2022-06" db="EMBL/GenBank/DDBJ databases">
        <title>Draft genome sequence of Streptomyces sp. RB6PN25 isolated from peat swamp forest in Thailand.</title>
        <authorList>
            <person name="Duangmal K."/>
            <person name="Klaysubun C."/>
        </authorList>
    </citation>
    <scope>NUCLEOTIDE SEQUENCE</scope>
    <source>
        <strain evidence="1">RB6PN25</strain>
    </source>
</reference>
<keyword evidence="2" id="KW-1185">Reference proteome</keyword>
<accession>A0ABT1PQM2</accession>
<gene>
    <name evidence="1" type="ORF">NGB36_01080</name>
</gene>
<sequence>MRRATEGGSYRVTLNLSRVSAWILSLGVFDRAYAHEIAGTGGRDSAHAYLDPDTFTADTPCGHYQGVTDQVVMSRTPGRFRTVLVPRGSNQPVWLPRSAAPRLVVR</sequence>
<proteinExistence type="predicted"/>
<evidence type="ECO:0000313" key="1">
    <source>
        <dbReference type="EMBL" id="MCQ4079240.1"/>
    </source>
</evidence>